<dbReference type="RefSeq" id="WP_087992470.1">
    <property type="nucleotide sequence ID" value="NZ_CP092751.1"/>
</dbReference>
<protein>
    <submittedName>
        <fullName evidence="3">DUF4396 domain-containing protein</fullName>
    </submittedName>
</protein>
<proteinExistence type="predicted"/>
<dbReference type="InterPro" id="IPR025509">
    <property type="entry name" value="DUF4396"/>
</dbReference>
<feature type="transmembrane region" description="Helical" evidence="1">
    <location>
        <begin position="140"/>
        <end position="160"/>
    </location>
</feature>
<dbReference type="EMBL" id="CP092751">
    <property type="protein sequence ID" value="USP96184.1"/>
    <property type="molecule type" value="Genomic_DNA"/>
</dbReference>
<feature type="transmembrane region" description="Helical" evidence="1">
    <location>
        <begin position="181"/>
        <end position="201"/>
    </location>
</feature>
<evidence type="ECO:0000313" key="3">
    <source>
        <dbReference type="EMBL" id="USP96184.1"/>
    </source>
</evidence>
<feature type="transmembrane region" description="Helical" evidence="1">
    <location>
        <begin position="38"/>
        <end position="56"/>
    </location>
</feature>
<name>A0ABY4Y0Q3_BACVA</name>
<evidence type="ECO:0000256" key="1">
    <source>
        <dbReference type="SAM" id="Phobius"/>
    </source>
</evidence>
<keyword evidence="1" id="KW-0472">Membrane</keyword>
<evidence type="ECO:0000259" key="2">
    <source>
        <dbReference type="Pfam" id="PF14342"/>
    </source>
</evidence>
<dbReference type="Proteomes" id="UP001057348">
    <property type="component" value="Chromosome"/>
</dbReference>
<organism evidence="3 4">
    <name type="scientific">Bacillus vallismortis</name>
    <dbReference type="NCBI Taxonomy" id="72361"/>
    <lineage>
        <taxon>Bacteria</taxon>
        <taxon>Bacillati</taxon>
        <taxon>Bacillota</taxon>
        <taxon>Bacilli</taxon>
        <taxon>Bacillales</taxon>
        <taxon>Bacillaceae</taxon>
        <taxon>Bacillus</taxon>
    </lineage>
</organism>
<gene>
    <name evidence="3" type="ORF">MKF32_03675</name>
</gene>
<keyword evidence="1" id="KW-1133">Transmembrane helix</keyword>
<sequence>MSTLDVIAYTAILLGVLSFFTILADVVRYPQKMKIMSVVWPIQGLYLGPFAIWFYWTMGRQTKNQKHSQMNTNHGEHFHHSTHKEMNHQSHGHGNKPFYQSVFVSTSHCSSGCAIGDLIGAPLVFLTGLAIAGSTLFADYVVEFILAYLFGIFFQVFSIVPMNKGMGWGKGFVAAIKADTLSLIAFEIGMFGWMAIVHYGIFASNAPEPNDPVFWFMMQIAMILGTATSYPANWFLVKKGVKHAM</sequence>
<feature type="transmembrane region" description="Helical" evidence="1">
    <location>
        <begin position="6"/>
        <end position="26"/>
    </location>
</feature>
<evidence type="ECO:0000313" key="4">
    <source>
        <dbReference type="Proteomes" id="UP001057348"/>
    </source>
</evidence>
<keyword evidence="1" id="KW-0812">Transmembrane</keyword>
<accession>A0ABY4Y0Q3</accession>
<feature type="transmembrane region" description="Helical" evidence="1">
    <location>
        <begin position="213"/>
        <end position="237"/>
    </location>
</feature>
<dbReference type="Pfam" id="PF14342">
    <property type="entry name" value="DUF4396"/>
    <property type="match status" value="1"/>
</dbReference>
<feature type="domain" description="DUF4396" evidence="2">
    <location>
        <begin position="100"/>
        <end position="242"/>
    </location>
</feature>
<reference evidence="3" key="1">
    <citation type="submission" date="2022-02" db="EMBL/GenBank/DDBJ databases">
        <title>Draft Genome Sequence of Bacillus vallismortis Strain BL01, Isolated from Artemisia lerchiana Web. Roots.</title>
        <authorList>
            <person name="Chebotar V.K."/>
            <person name="Gancheva M.S."/>
            <person name="Chizhevskaya E.P."/>
            <person name="Komarova O.V."/>
            <person name="Baganova M.E."/>
            <person name="Zaplatkin A.N."/>
            <person name="Pishchik V.N."/>
        </authorList>
    </citation>
    <scope>NUCLEOTIDE SEQUENCE</scope>
    <source>
        <strain evidence="3">BL01</strain>
    </source>
</reference>
<keyword evidence="4" id="KW-1185">Reference proteome</keyword>